<dbReference type="AlphaFoldDB" id="A0A6A3QV32"/>
<dbReference type="EMBL" id="QXFZ01001917">
    <property type="protein sequence ID" value="KAE9083165.1"/>
    <property type="molecule type" value="Genomic_DNA"/>
</dbReference>
<feature type="non-terminal residue" evidence="1">
    <location>
        <position position="63"/>
    </location>
</feature>
<proteinExistence type="predicted"/>
<organism evidence="1 2">
    <name type="scientific">Phytophthora fragariae</name>
    <dbReference type="NCBI Taxonomy" id="53985"/>
    <lineage>
        <taxon>Eukaryota</taxon>
        <taxon>Sar</taxon>
        <taxon>Stramenopiles</taxon>
        <taxon>Oomycota</taxon>
        <taxon>Peronosporomycetes</taxon>
        <taxon>Peronosporales</taxon>
        <taxon>Peronosporaceae</taxon>
        <taxon>Phytophthora</taxon>
    </lineage>
</organism>
<dbReference type="Proteomes" id="UP000441208">
    <property type="component" value="Unassembled WGS sequence"/>
</dbReference>
<evidence type="ECO:0000313" key="1">
    <source>
        <dbReference type="EMBL" id="KAE9083165.1"/>
    </source>
</evidence>
<evidence type="ECO:0000313" key="2">
    <source>
        <dbReference type="Proteomes" id="UP000441208"/>
    </source>
</evidence>
<protein>
    <submittedName>
        <fullName evidence="1">Uncharacterized protein</fullName>
    </submittedName>
</protein>
<name>A0A6A3QV32_9STRA</name>
<gene>
    <name evidence="1" type="ORF">PF007_g22007</name>
</gene>
<reference evidence="1 2" key="1">
    <citation type="submission" date="2018-08" db="EMBL/GenBank/DDBJ databases">
        <title>Genomic investigation of the strawberry pathogen Phytophthora fragariae indicates pathogenicity is determined by transcriptional variation in three key races.</title>
        <authorList>
            <person name="Adams T.M."/>
            <person name="Armitage A.D."/>
            <person name="Sobczyk M.K."/>
            <person name="Bates H.J."/>
            <person name="Dunwell J.M."/>
            <person name="Nellist C.F."/>
            <person name="Harrison R.J."/>
        </authorList>
    </citation>
    <scope>NUCLEOTIDE SEQUENCE [LARGE SCALE GENOMIC DNA]</scope>
    <source>
        <strain evidence="1 2">NOV-71</strain>
    </source>
</reference>
<accession>A0A6A3QV32</accession>
<comment type="caution">
    <text evidence="1">The sequence shown here is derived from an EMBL/GenBank/DDBJ whole genome shotgun (WGS) entry which is preliminary data.</text>
</comment>
<sequence>MDVTAESHLLQFGLHTIVGRIEAKWTDINLPLGSNAVFDIETRVGVTLFYLTHEGSYQVAGSF</sequence>